<dbReference type="EMBL" id="CP003008">
    <property type="protein sequence ID" value="AEO62097.1"/>
    <property type="molecule type" value="Genomic_DNA"/>
</dbReference>
<dbReference type="OrthoDB" id="5288142at2759"/>
<feature type="compositionally biased region" description="Polar residues" evidence="1">
    <location>
        <begin position="1253"/>
        <end position="1265"/>
    </location>
</feature>
<name>G2QNM4_THET4</name>
<proteinExistence type="predicted"/>
<dbReference type="KEGG" id="mtm:MYCTH_2313073"/>
<feature type="region of interest" description="Disordered" evidence="1">
    <location>
        <begin position="862"/>
        <end position="1023"/>
    </location>
</feature>
<feature type="compositionally biased region" description="Low complexity" evidence="1">
    <location>
        <begin position="180"/>
        <end position="211"/>
    </location>
</feature>
<feature type="region of interest" description="Disordered" evidence="1">
    <location>
        <begin position="368"/>
        <end position="404"/>
    </location>
</feature>
<feature type="compositionally biased region" description="Basic and acidic residues" evidence="1">
    <location>
        <begin position="943"/>
        <end position="967"/>
    </location>
</feature>
<feature type="compositionally biased region" description="Polar residues" evidence="1">
    <location>
        <begin position="380"/>
        <end position="396"/>
    </location>
</feature>
<sequence>MTVRSSNAVEQAVEKALEQPDVGTRNPESPAAWPPNSTSPLSPASHTTSTSMASSASPFSSSSPLPSASIAAQASTPLSVNTSDTSSSSDPVGGAKPPVAAQGTRLLTPSRSMEALRRTGNLSRSSSSNSTVPVASAAAGPTTSVSAMVESFEQLHRKNSNSNLGYELLRTKSAGHHRPPALVSPPSTLSPSPSVSRSPSPAPAKSASAASEALTGDGLGAADQQKPKADVAPQEPNSTPPPQAAAATSNPAPSAPASGAAQARDGPSLPPSTAPAESPPHTVIADTTLVRPTPFAGSPQRRSRALSNTIGQPIVRTSSNASVTLSHPSPDSNRLSQAGNYLGNIAALEATAERLSMTSSIEDAIREEHNELKRSESRRSSVLRTRAASASDNGSVHGQPPLSAASRQNSILGMNNAARSGGYSPGGFVMSPHHSMSAASGRLRSGSKASSTGVPSNIPENAEDTSEPPADHEHQPEYRFLARHGPGKASTRSVASRLSLAQIAELEHPTALTKEAFDEADRAAAAGEFPDVDDDIRNSARQIIEAEFAGAADEPMPERHDLHSGPTRRLQLHQPDQYHQYHPDHPGRYGAHRPDDDRPTTSGSGTTYEQAQAAFGDFDGVHCDPDATDSASQPEAERREPLLPPQPAPARPPTTYIDPATGQQMLYYPAPVPAMLNLPPKLSKKPKKPARDTRHSQVAGAVPKTVRQSRFHLPDPTAALRGSDDGGLSLGSLLGKSSEDTDLTPRPSGTEEGEADCLARARRTSEASTIHPPAGQREIRQPQRLTDPENRKSRPIPAEGMPPQLRASAFFEMPSETPKLEVKGGSATDTLDTLLDASTVAPVSAFTDHVFAGKLGAEVYGPAKKKKAKKAAPQPGPAPAPDAKAKRKTLVKRNSSGALLEQGAEDKPKRKTLVKRNSSGNLLDPNSEKKRASRFSLFGTKSAHIESDDDDRPKSGRHSEHDDDDARSGSASPDQLAPDEDEGTETESEEEEPVYQGPPTTLLAELQLRKQQDKQRTRPVTSVEGMRTTLLELNAVAEVERKARHGKRVTLAWEDPAAVQQRQEEEDDDDVPLGMLFAAKVAAPGSANRSTMDISALMSEVHRPLGLMERREMEENEPLSRRRDRLQGRLTEQLPTSLTALQKRISHMPGASAMGTRSQSRLNLPLPQGGGGGSRAGSMAGSRPGSAAGNPGEEVEPEIEGETLAARKARLAAENPLPRARPVSSSFSAELLREFGPEEKKTEAEEAEKKANHNSAHSRTTSRDTAASGASVPEEEETLGQRRRRLQREREAREREMAFSTLNRAATPLGFQPNTAGTIRPVTRPGLNPLTTSSAAPSTSLSQALNGVGGSRPMTMDPREQERLRREAEAARHQREMEAKMAALRAQMPTTLATPTAGARSGGFMGGMFNNGGAGARHSALGMQPPPTAQYQQQRTSTLLGAQGMAGMPMGMYGGSTPNLGVYPNGVAPSLSMNALPLSGASPGYGMPVGAGGGQGGHMDMVERWRQSVMP</sequence>
<feature type="compositionally biased region" description="Basic and acidic residues" evidence="1">
    <location>
        <begin position="1288"/>
        <end position="1297"/>
    </location>
</feature>
<gene>
    <name evidence="2" type="ORF">MYCTH_2313073</name>
</gene>
<feature type="compositionally biased region" description="Low complexity" evidence="1">
    <location>
        <begin position="726"/>
        <end position="736"/>
    </location>
</feature>
<feature type="region of interest" description="Disordered" evidence="1">
    <location>
        <begin position="1150"/>
        <end position="1359"/>
    </location>
</feature>
<feature type="compositionally biased region" description="Acidic residues" evidence="1">
    <location>
        <begin position="977"/>
        <end position="993"/>
    </location>
</feature>
<feature type="region of interest" description="Disordered" evidence="1">
    <location>
        <begin position="1110"/>
        <end position="1136"/>
    </location>
</feature>
<feature type="compositionally biased region" description="Low complexity" evidence="1">
    <location>
        <begin position="244"/>
        <end position="263"/>
    </location>
</feature>
<feature type="compositionally biased region" description="Basic and acidic residues" evidence="1">
    <location>
        <begin position="368"/>
        <end position="379"/>
    </location>
</feature>
<dbReference type="GeneID" id="11509971"/>
<dbReference type="InParanoid" id="G2QNM4"/>
<feature type="compositionally biased region" description="Basic and acidic residues" evidence="1">
    <location>
        <begin position="1110"/>
        <end position="1127"/>
    </location>
</feature>
<keyword evidence="3" id="KW-1185">Reference proteome</keyword>
<dbReference type="eggNOG" id="ENOG502SA0I">
    <property type="taxonomic scope" value="Eukaryota"/>
</dbReference>
<feature type="compositionally biased region" description="Low complexity" evidence="1">
    <location>
        <begin position="42"/>
        <end position="75"/>
    </location>
</feature>
<organism evidence="2 3">
    <name type="scientific">Thermothelomyces thermophilus (strain ATCC 42464 / BCRC 31852 / DSM 1799)</name>
    <name type="common">Sporotrichum thermophile</name>
    <dbReference type="NCBI Taxonomy" id="573729"/>
    <lineage>
        <taxon>Eukaryota</taxon>
        <taxon>Fungi</taxon>
        <taxon>Dikarya</taxon>
        <taxon>Ascomycota</taxon>
        <taxon>Pezizomycotina</taxon>
        <taxon>Sordariomycetes</taxon>
        <taxon>Sordariomycetidae</taxon>
        <taxon>Sordariales</taxon>
        <taxon>Chaetomiaceae</taxon>
        <taxon>Thermothelomyces</taxon>
    </lineage>
</organism>
<dbReference type="VEuPathDB" id="FungiDB:MYCTH_2313073"/>
<feature type="region of interest" description="Disordered" evidence="1">
    <location>
        <begin position="1"/>
        <end position="337"/>
    </location>
</feature>
<dbReference type="Proteomes" id="UP000007322">
    <property type="component" value="Chromosome 7"/>
</dbReference>
<feature type="compositionally biased region" description="Basic and acidic residues" evidence="1">
    <location>
        <begin position="1231"/>
        <end position="1251"/>
    </location>
</feature>
<feature type="compositionally biased region" description="Low complexity" evidence="1">
    <location>
        <begin position="123"/>
        <end position="139"/>
    </location>
</feature>
<feature type="compositionally biased region" description="Polar residues" evidence="1">
    <location>
        <begin position="447"/>
        <end position="459"/>
    </location>
</feature>
<feature type="compositionally biased region" description="Pro residues" evidence="1">
    <location>
        <begin position="642"/>
        <end position="652"/>
    </location>
</feature>
<protein>
    <submittedName>
        <fullName evidence="2">Uncharacterized protein</fullName>
    </submittedName>
</protein>
<evidence type="ECO:0000256" key="1">
    <source>
        <dbReference type="SAM" id="MobiDB-lite"/>
    </source>
</evidence>
<feature type="compositionally biased region" description="Polar residues" evidence="1">
    <location>
        <begin position="600"/>
        <end position="610"/>
    </location>
</feature>
<feature type="region of interest" description="Disordered" evidence="1">
    <location>
        <begin position="677"/>
        <end position="802"/>
    </location>
</feature>
<dbReference type="OMA" id="CIFHEDG"/>
<accession>G2QNM4</accession>
<feature type="region of interest" description="Disordered" evidence="1">
    <location>
        <begin position="525"/>
        <end position="659"/>
    </location>
</feature>
<feature type="compositionally biased region" description="Basic and acidic residues" evidence="1">
    <location>
        <begin position="579"/>
        <end position="599"/>
    </location>
</feature>
<evidence type="ECO:0000313" key="2">
    <source>
        <dbReference type="EMBL" id="AEO62097.1"/>
    </source>
</evidence>
<feature type="compositionally biased region" description="Low complexity" evidence="1">
    <location>
        <begin position="1176"/>
        <end position="1192"/>
    </location>
</feature>
<feature type="compositionally biased region" description="Basic and acidic residues" evidence="1">
    <location>
        <begin position="1007"/>
        <end position="1016"/>
    </location>
</feature>
<reference evidence="2 3" key="1">
    <citation type="journal article" date="2011" name="Nat. Biotechnol.">
        <title>Comparative genomic analysis of the thermophilic biomass-degrading fungi Myceliophthora thermophila and Thielavia terrestris.</title>
        <authorList>
            <person name="Berka R.M."/>
            <person name="Grigoriev I.V."/>
            <person name="Otillar R."/>
            <person name="Salamov A."/>
            <person name="Grimwood J."/>
            <person name="Reid I."/>
            <person name="Ishmael N."/>
            <person name="John T."/>
            <person name="Darmond C."/>
            <person name="Moisan M.-C."/>
            <person name="Henrissat B."/>
            <person name="Coutinho P.M."/>
            <person name="Lombard V."/>
            <person name="Natvig D.O."/>
            <person name="Lindquist E."/>
            <person name="Schmutz J."/>
            <person name="Lucas S."/>
            <person name="Harris P."/>
            <person name="Powlowski J."/>
            <person name="Bellemare A."/>
            <person name="Taylor D."/>
            <person name="Butler G."/>
            <person name="de Vries R.P."/>
            <person name="Allijn I.E."/>
            <person name="van den Brink J."/>
            <person name="Ushinsky S."/>
            <person name="Storms R."/>
            <person name="Powell A.J."/>
            <person name="Paulsen I.T."/>
            <person name="Elbourne L.D.H."/>
            <person name="Baker S.E."/>
            <person name="Magnuson J."/>
            <person name="LaBoissiere S."/>
            <person name="Clutterbuck A.J."/>
            <person name="Martinez D."/>
            <person name="Wogulis M."/>
            <person name="de Leon A.L."/>
            <person name="Rey M.W."/>
            <person name="Tsang A."/>
        </authorList>
    </citation>
    <scope>NUCLEOTIDE SEQUENCE [LARGE SCALE GENOMIC DNA]</scope>
    <source>
        <strain evidence="3">ATCC 42464 / BCRC 31852 / DSM 1799</strain>
    </source>
</reference>
<feature type="compositionally biased region" description="Basic and acidic residues" evidence="1">
    <location>
        <begin position="777"/>
        <end position="792"/>
    </location>
</feature>
<dbReference type="RefSeq" id="XP_003667342.1">
    <property type="nucleotide sequence ID" value="XM_003667294.1"/>
</dbReference>
<dbReference type="HOGENOM" id="CLU_001373_1_1_1"/>
<feature type="region of interest" description="Disordered" evidence="1">
    <location>
        <begin position="434"/>
        <end position="474"/>
    </location>
</feature>
<feature type="compositionally biased region" description="Polar residues" evidence="1">
    <location>
        <begin position="305"/>
        <end position="337"/>
    </location>
</feature>
<evidence type="ECO:0000313" key="3">
    <source>
        <dbReference type="Proteomes" id="UP000007322"/>
    </source>
</evidence>
<feature type="compositionally biased region" description="Low complexity" evidence="1">
    <location>
        <begin position="1329"/>
        <end position="1345"/>
    </location>
</feature>